<gene>
    <name evidence="2" type="ORF">NCTC13043_02249</name>
</gene>
<sequence length="416" mass="45913">MRKFLLLMIATCCLTTTMYAQDNWKMRVTMKSGEVKDFPCDDVKDVTFSNTNSNSYHADVAVTNTYNIYYGSVSDELAAYTLHLCDGKLSKGGLPTEINKHDIRVTILAKPSLNPNSAALTSGNYTLVDNTDEAGVYHKQSVYIETNKMNANGQVDGFLDSLTVCNLKVEQRPNGTYNLLLEGELKEHGKIRFTYDGKLDFVNKDPDTGYQGITENVDFKPKSMSGRYVRATDSYCDYSITFLNCETDAEGFIVGAGEYLNLVLLTEYKVPMDINTIVGTYSVVMPVTGAVYEQGKFIGGTMFKRGNTTYPVGSYYKEFDGQGGEAFGLFNGGTITVTQNNGDITFKGNWTTPEGKNVKMDYTANVSNIIDQSQQQTSANANQKTNIGKANNTKTTLRTNINDVQNAGNSILMIKN</sequence>
<evidence type="ECO:0000313" key="3">
    <source>
        <dbReference type="Proteomes" id="UP000254235"/>
    </source>
</evidence>
<protein>
    <recommendedName>
        <fullName evidence="4">Lipocalin-like domain-containing protein</fullName>
    </recommendedName>
</protein>
<evidence type="ECO:0000313" key="2">
    <source>
        <dbReference type="EMBL" id="SUC37753.1"/>
    </source>
</evidence>
<dbReference type="AlphaFoldDB" id="A0A379GB61"/>
<evidence type="ECO:0000256" key="1">
    <source>
        <dbReference type="SAM" id="SignalP"/>
    </source>
</evidence>
<dbReference type="GeneID" id="78571867"/>
<name>A0A379GB61_9BACT</name>
<accession>A0A379GB61</accession>
<proteinExistence type="predicted"/>
<reference evidence="2 3" key="1">
    <citation type="submission" date="2018-06" db="EMBL/GenBank/DDBJ databases">
        <authorList>
            <consortium name="Pathogen Informatics"/>
            <person name="Doyle S."/>
        </authorList>
    </citation>
    <scope>NUCLEOTIDE SEQUENCE [LARGE SCALE GENOMIC DNA]</scope>
    <source>
        <strain evidence="2 3">NCTC13043</strain>
    </source>
</reference>
<organism evidence="2 3">
    <name type="scientific">Prevotella pallens</name>
    <dbReference type="NCBI Taxonomy" id="60133"/>
    <lineage>
        <taxon>Bacteria</taxon>
        <taxon>Pseudomonadati</taxon>
        <taxon>Bacteroidota</taxon>
        <taxon>Bacteroidia</taxon>
        <taxon>Bacteroidales</taxon>
        <taxon>Prevotellaceae</taxon>
        <taxon>Prevotella</taxon>
    </lineage>
</organism>
<feature type="chain" id="PRO_5016954068" description="Lipocalin-like domain-containing protein" evidence="1">
    <location>
        <begin position="21"/>
        <end position="416"/>
    </location>
</feature>
<dbReference type="EMBL" id="UGTP01000003">
    <property type="protein sequence ID" value="SUC37753.1"/>
    <property type="molecule type" value="Genomic_DNA"/>
</dbReference>
<evidence type="ECO:0008006" key="4">
    <source>
        <dbReference type="Google" id="ProtNLM"/>
    </source>
</evidence>
<dbReference type="Proteomes" id="UP000254235">
    <property type="component" value="Unassembled WGS sequence"/>
</dbReference>
<dbReference type="RefSeq" id="WP_245944642.1">
    <property type="nucleotide sequence ID" value="NZ_CAUVAI010000025.1"/>
</dbReference>
<keyword evidence="1" id="KW-0732">Signal</keyword>
<feature type="signal peptide" evidence="1">
    <location>
        <begin position="1"/>
        <end position="20"/>
    </location>
</feature>